<dbReference type="InterPro" id="IPR011707">
    <property type="entry name" value="Cu-oxidase-like_N"/>
</dbReference>
<evidence type="ECO:0000256" key="7">
    <source>
        <dbReference type="ARBA" id="ARBA00042896"/>
    </source>
</evidence>
<keyword evidence="4" id="KW-0560">Oxidoreductase</keyword>
<feature type="domain" description="Plastocyanin-like" evidence="11">
    <location>
        <begin position="432"/>
        <end position="540"/>
    </location>
</feature>
<keyword evidence="14" id="KW-1185">Reference proteome</keyword>
<evidence type="ECO:0000313" key="14">
    <source>
        <dbReference type="Proteomes" id="UP001432222"/>
    </source>
</evidence>
<evidence type="ECO:0000256" key="9">
    <source>
        <dbReference type="ARBA" id="ARBA00048092"/>
    </source>
</evidence>
<evidence type="ECO:0000256" key="1">
    <source>
        <dbReference type="ARBA" id="ARBA00010609"/>
    </source>
</evidence>
<organism evidence="13 14">
    <name type="scientific">Kitasatospora purpeofusca</name>
    <dbReference type="NCBI Taxonomy" id="67352"/>
    <lineage>
        <taxon>Bacteria</taxon>
        <taxon>Bacillati</taxon>
        <taxon>Actinomycetota</taxon>
        <taxon>Actinomycetes</taxon>
        <taxon>Kitasatosporales</taxon>
        <taxon>Streptomycetaceae</taxon>
        <taxon>Kitasatospora</taxon>
    </lineage>
</organism>
<dbReference type="PANTHER" id="PTHR48267">
    <property type="entry name" value="CUPREDOXIN SUPERFAMILY PROTEIN"/>
    <property type="match status" value="1"/>
</dbReference>
<dbReference type="InterPro" id="IPR011706">
    <property type="entry name" value="Cu-oxidase_C"/>
</dbReference>
<dbReference type="Proteomes" id="UP001432222">
    <property type="component" value="Chromosome"/>
</dbReference>
<dbReference type="InterPro" id="IPR008972">
    <property type="entry name" value="Cupredoxin"/>
</dbReference>
<evidence type="ECO:0000256" key="2">
    <source>
        <dbReference type="ARBA" id="ARBA00011245"/>
    </source>
</evidence>
<comment type="catalytic activity">
    <reaction evidence="9">
        <text>4 Cu(+) + O2 + 4 H(+) = 4 Cu(2+) + 2 H2O</text>
        <dbReference type="Rhea" id="RHEA:30083"/>
        <dbReference type="ChEBI" id="CHEBI:15377"/>
        <dbReference type="ChEBI" id="CHEBI:15378"/>
        <dbReference type="ChEBI" id="CHEBI:15379"/>
        <dbReference type="ChEBI" id="CHEBI:29036"/>
        <dbReference type="ChEBI" id="CHEBI:49552"/>
        <dbReference type="EC" id="1.16.3.4"/>
    </reaction>
    <physiologicalReaction direction="left-to-right" evidence="9">
        <dbReference type="Rhea" id="RHEA:30084"/>
    </physiologicalReaction>
</comment>
<dbReference type="EMBL" id="CP108110">
    <property type="protein sequence ID" value="WUQ83286.1"/>
    <property type="molecule type" value="Genomic_DNA"/>
</dbReference>
<dbReference type="PROSITE" id="PS00080">
    <property type="entry name" value="MULTICOPPER_OXIDASE2"/>
    <property type="match status" value="1"/>
</dbReference>
<dbReference type="PANTHER" id="PTHR48267:SF1">
    <property type="entry name" value="BILIRUBIN OXIDASE"/>
    <property type="match status" value="1"/>
</dbReference>
<dbReference type="CDD" id="cd14448">
    <property type="entry name" value="CuRO_2_BOD_CotA_like"/>
    <property type="match status" value="1"/>
</dbReference>
<dbReference type="SUPFAM" id="SSF49503">
    <property type="entry name" value="Cupredoxins"/>
    <property type="match status" value="3"/>
</dbReference>
<feature type="domain" description="Plastocyanin-like" evidence="12">
    <location>
        <begin position="176"/>
        <end position="234"/>
    </location>
</feature>
<dbReference type="InterPro" id="IPR002355">
    <property type="entry name" value="Cu_oxidase_Cu_BS"/>
</dbReference>
<reference evidence="13" key="1">
    <citation type="submission" date="2022-10" db="EMBL/GenBank/DDBJ databases">
        <title>The complete genomes of actinobacterial strains from the NBC collection.</title>
        <authorList>
            <person name="Joergensen T.S."/>
            <person name="Alvarez Arevalo M."/>
            <person name="Sterndorff E.B."/>
            <person name="Faurdal D."/>
            <person name="Vuksanovic O."/>
            <person name="Mourched A.-S."/>
            <person name="Charusanti P."/>
            <person name="Shaw S."/>
            <person name="Blin K."/>
            <person name="Weber T."/>
        </authorList>
    </citation>
    <scope>NUCLEOTIDE SEQUENCE</scope>
    <source>
        <strain evidence="13">NBC_00222</strain>
    </source>
</reference>
<proteinExistence type="inferred from homology"/>
<evidence type="ECO:0000256" key="4">
    <source>
        <dbReference type="ARBA" id="ARBA00023002"/>
    </source>
</evidence>
<feature type="signal peptide" evidence="10">
    <location>
        <begin position="1"/>
        <end position="23"/>
    </location>
</feature>
<evidence type="ECO:0000256" key="3">
    <source>
        <dbReference type="ARBA" id="ARBA00022723"/>
    </source>
</evidence>
<evidence type="ECO:0000256" key="5">
    <source>
        <dbReference type="ARBA" id="ARBA00038978"/>
    </source>
</evidence>
<name>A0ABZ1TXC0_9ACTN</name>
<keyword evidence="3" id="KW-0479">Metal-binding</keyword>
<keyword evidence="10" id="KW-0732">Signal</keyword>
<dbReference type="Gene3D" id="2.60.40.420">
    <property type="entry name" value="Cupredoxins - blue copper proteins"/>
    <property type="match status" value="3"/>
</dbReference>
<dbReference type="Pfam" id="PF07731">
    <property type="entry name" value="Cu-oxidase_2"/>
    <property type="match status" value="1"/>
</dbReference>
<feature type="chain" id="PRO_5045152350" description="Multicopper oxidase CueO" evidence="10">
    <location>
        <begin position="24"/>
        <end position="540"/>
    </location>
</feature>
<dbReference type="InterPro" id="IPR006311">
    <property type="entry name" value="TAT_signal"/>
</dbReference>
<comment type="subunit">
    <text evidence="2">Monomer.</text>
</comment>
<evidence type="ECO:0000256" key="6">
    <source>
        <dbReference type="ARBA" id="ARBA00041027"/>
    </source>
</evidence>
<feature type="domain" description="Plastocyanin-like" evidence="12">
    <location>
        <begin position="82"/>
        <end position="140"/>
    </location>
</feature>
<accession>A0ABZ1TXC0</accession>
<comment type="similarity">
    <text evidence="1">Belongs to the multicopper oxidase family.</text>
</comment>
<protein>
    <recommendedName>
        <fullName evidence="6">Multicopper oxidase CueO</fullName>
        <ecNumber evidence="5">1.16.3.4</ecNumber>
    </recommendedName>
    <alternativeName>
        <fullName evidence="7">Copper efflux oxidase</fullName>
    </alternativeName>
    <alternativeName>
        <fullName evidence="8">Cuprous oxidase</fullName>
    </alternativeName>
</protein>
<dbReference type="EC" id="1.16.3.4" evidence="5"/>
<evidence type="ECO:0000256" key="8">
    <source>
        <dbReference type="ARBA" id="ARBA00043090"/>
    </source>
</evidence>
<dbReference type="InterPro" id="IPR045087">
    <property type="entry name" value="Cu-oxidase_fam"/>
</dbReference>
<gene>
    <name evidence="13" type="ORF">OHA16_10035</name>
</gene>
<dbReference type="PROSITE" id="PS51318">
    <property type="entry name" value="TAT"/>
    <property type="match status" value="1"/>
</dbReference>
<dbReference type="Pfam" id="PF07732">
    <property type="entry name" value="Cu-oxidase_3"/>
    <property type="match status" value="2"/>
</dbReference>
<sequence>MNRRRFLGAGAAVLGAGAVGAFAGPATARLLAEARPGRLLSSEVPLPAAFQRPLPVPAVLAPVRSDATADHYEITQQVARLEILPGLRTEAWTYGGTFPGPTLVARSGRETVVRHRNELSVPSVVHLHGGHTPAESDGYPVDLLLPVGSSADRSTWAAHADHANHAMPGIAGMPGMPGMAGAADRSRTVTGERTYAYPCRQRAATLWYHDHRMGFTGPGVWRGLAGFHLVRDEEEDALPLPRGERELPLMLADRSFAADGSFAYPAADATLAVPGVTEDYMNGVLGDVVLVNGAPWPRAEVDRAHYRLRVLNASNTRLYRLELDPQPSGGGALVQIGGDGGLLEQPIAHDAVEIAPAERFDLVVDFSRYPAGTQVRLMNRFGSGRTEEVMLFDVSSRPVRDDSTVPERLCTLERLDPAAAVATRTFGFRRSRNAGWTINNQPYEPGRALARTALGSTEIWRFFSDVHHPVHVHLNAFQVLSRNGKDPGPYDAGWKDTVDLRPAEAVEVLVRFTDFAGTYMLHCHNLEHEDMAMMADFVVE</sequence>
<dbReference type="RefSeq" id="WP_328954319.1">
    <property type="nucleotide sequence ID" value="NZ_CP108110.1"/>
</dbReference>
<evidence type="ECO:0000259" key="12">
    <source>
        <dbReference type="Pfam" id="PF07732"/>
    </source>
</evidence>
<evidence type="ECO:0000259" key="11">
    <source>
        <dbReference type="Pfam" id="PF07731"/>
    </source>
</evidence>
<evidence type="ECO:0000256" key="10">
    <source>
        <dbReference type="SAM" id="SignalP"/>
    </source>
</evidence>
<evidence type="ECO:0000313" key="13">
    <source>
        <dbReference type="EMBL" id="WUQ83286.1"/>
    </source>
</evidence>